<keyword evidence="4 7" id="KW-1133">Transmembrane helix</keyword>
<dbReference type="PANTHER" id="PTHR30625:SF11">
    <property type="entry name" value="MOTA_TOLQ_EXBB PROTON CHANNEL DOMAIN-CONTAINING PROTEIN"/>
    <property type="match status" value="1"/>
</dbReference>
<evidence type="ECO:0000259" key="8">
    <source>
        <dbReference type="Pfam" id="PF01618"/>
    </source>
</evidence>
<dbReference type="PANTHER" id="PTHR30625">
    <property type="entry name" value="PROTEIN TOLQ"/>
    <property type="match status" value="1"/>
</dbReference>
<keyword evidence="6" id="KW-0813">Transport</keyword>
<comment type="subcellular location">
    <subcellularLocation>
        <location evidence="1">Cell membrane</location>
        <topology evidence="1">Multi-pass membrane protein</topology>
    </subcellularLocation>
    <subcellularLocation>
        <location evidence="6">Membrane</location>
        <topology evidence="6">Multi-pass membrane protein</topology>
    </subcellularLocation>
</comment>
<dbReference type="Proteomes" id="UP001156682">
    <property type="component" value="Unassembled WGS sequence"/>
</dbReference>
<comment type="caution">
    <text evidence="9">The sequence shown here is derived from an EMBL/GenBank/DDBJ whole genome shotgun (WGS) entry which is preliminary data.</text>
</comment>
<dbReference type="Pfam" id="PF01618">
    <property type="entry name" value="MotA_ExbB"/>
    <property type="match status" value="1"/>
</dbReference>
<evidence type="ECO:0000313" key="10">
    <source>
        <dbReference type="Proteomes" id="UP001156682"/>
    </source>
</evidence>
<evidence type="ECO:0000256" key="6">
    <source>
        <dbReference type="RuleBase" id="RU004057"/>
    </source>
</evidence>
<feature type="transmembrane region" description="Helical" evidence="7">
    <location>
        <begin position="123"/>
        <end position="142"/>
    </location>
</feature>
<evidence type="ECO:0000256" key="5">
    <source>
        <dbReference type="ARBA" id="ARBA00023136"/>
    </source>
</evidence>
<protein>
    <submittedName>
        <fullName evidence="9">Translocation protein TolQ</fullName>
    </submittedName>
</protein>
<organism evidence="9 10">
    <name type="scientific">Marinospirillum insulare</name>
    <dbReference type="NCBI Taxonomy" id="217169"/>
    <lineage>
        <taxon>Bacteria</taxon>
        <taxon>Pseudomonadati</taxon>
        <taxon>Pseudomonadota</taxon>
        <taxon>Gammaproteobacteria</taxon>
        <taxon>Oceanospirillales</taxon>
        <taxon>Oceanospirillaceae</taxon>
        <taxon>Marinospirillum</taxon>
    </lineage>
</organism>
<dbReference type="InterPro" id="IPR050790">
    <property type="entry name" value="ExbB/TolQ_transport"/>
</dbReference>
<dbReference type="RefSeq" id="WP_027851155.1">
    <property type="nucleotide sequence ID" value="NZ_BSOR01000037.1"/>
</dbReference>
<evidence type="ECO:0000256" key="4">
    <source>
        <dbReference type="ARBA" id="ARBA00022989"/>
    </source>
</evidence>
<evidence type="ECO:0000256" key="3">
    <source>
        <dbReference type="ARBA" id="ARBA00022692"/>
    </source>
</evidence>
<feature type="transmembrane region" description="Helical" evidence="7">
    <location>
        <begin position="6"/>
        <end position="27"/>
    </location>
</feature>
<evidence type="ECO:0000256" key="1">
    <source>
        <dbReference type="ARBA" id="ARBA00004651"/>
    </source>
</evidence>
<gene>
    <name evidence="9" type="ORF">GCM10007878_21250</name>
</gene>
<keyword evidence="5 7" id="KW-0472">Membrane</keyword>
<evidence type="ECO:0000256" key="7">
    <source>
        <dbReference type="SAM" id="Phobius"/>
    </source>
</evidence>
<proteinExistence type="inferred from homology"/>
<feature type="domain" description="MotA/TolQ/ExbB proton channel" evidence="8">
    <location>
        <begin position="47"/>
        <end position="159"/>
    </location>
</feature>
<dbReference type="InterPro" id="IPR002898">
    <property type="entry name" value="MotA_ExbB_proton_chnl"/>
</dbReference>
<dbReference type="EMBL" id="BSOR01000037">
    <property type="protein sequence ID" value="GLR64687.1"/>
    <property type="molecule type" value="Genomic_DNA"/>
</dbReference>
<keyword evidence="10" id="KW-1185">Reference proteome</keyword>
<keyword evidence="6" id="KW-0653">Protein transport</keyword>
<accession>A0ABQ6A2A0</accession>
<evidence type="ECO:0000313" key="9">
    <source>
        <dbReference type="EMBL" id="GLR64687.1"/>
    </source>
</evidence>
<keyword evidence="2" id="KW-1003">Cell membrane</keyword>
<comment type="similarity">
    <text evidence="6">Belongs to the exbB/tolQ family.</text>
</comment>
<reference evidence="10" key="1">
    <citation type="journal article" date="2019" name="Int. J. Syst. Evol. Microbiol.">
        <title>The Global Catalogue of Microorganisms (GCM) 10K type strain sequencing project: providing services to taxonomists for standard genome sequencing and annotation.</title>
        <authorList>
            <consortium name="The Broad Institute Genomics Platform"/>
            <consortium name="The Broad Institute Genome Sequencing Center for Infectious Disease"/>
            <person name="Wu L."/>
            <person name="Ma J."/>
        </authorList>
    </citation>
    <scope>NUCLEOTIDE SEQUENCE [LARGE SCALE GENOMIC DNA]</scope>
    <source>
        <strain evidence="10">NBRC 100033</strain>
    </source>
</reference>
<sequence>MFEFIQAGGWLMLPLLLSSILALAIILERLWVLRAKRVLPTALQAIKDAGISRQNQGAQRIREAMQAAGAHQVHQLEKHLSPLGTIASITPLLGLLGTVVGMIDVFQQLDLAAGNAQQLAGGISLALITTATGLSIAIPSVVMHRYFIRRVGDLVVILETQAQKTLDQLAPGAELCNLSVNP</sequence>
<evidence type="ECO:0000256" key="2">
    <source>
        <dbReference type="ARBA" id="ARBA00022475"/>
    </source>
</evidence>
<feature type="transmembrane region" description="Helical" evidence="7">
    <location>
        <begin position="83"/>
        <end position="103"/>
    </location>
</feature>
<keyword evidence="3 7" id="KW-0812">Transmembrane</keyword>
<name>A0ABQ6A2A0_9GAMM</name>